<comment type="caution">
    <text evidence="2">The sequence shown here is derived from an EMBL/GenBank/DDBJ whole genome shotgun (WGS) entry which is preliminary data.</text>
</comment>
<reference evidence="3 4" key="1">
    <citation type="submission" date="2017-04" db="EMBL/GenBank/DDBJ databases">
        <title>Cronobacter sakazakii, ST83 Lineage Isolates.</title>
        <authorList>
            <person name="Chase H."/>
            <person name="Tall B."/>
            <person name="Gopinath G."/>
            <person name="Lehner A."/>
        </authorList>
    </citation>
    <scope>NUCLEOTIDE SEQUENCE [LARGE SCALE GENOMIC DNA]</scope>
    <source>
        <strain evidence="3 4">MOD1_Comp15</strain>
    </source>
</reference>
<keyword evidence="2" id="KW-0456">Lyase</keyword>
<dbReference type="OMA" id="MTIWELS"/>
<evidence type="ECO:0000313" key="2">
    <source>
        <dbReference type="EMBL" id="NYV43945.1"/>
    </source>
</evidence>
<sequence>MILSELSQKAEFIADRHRALQTHWHTYCNTLVQAITLSRQKLHHSLGCEPQNGLCFFLFEHFAIRVEQAEGFHCRTINYLIARRDGSEETLLATAQLDAKGLLDGVVDIRDRERVLAHYLDKIGALVDGLYDAVQQDTPLRISEILAARDASSH</sequence>
<dbReference type="AlphaFoldDB" id="A0A2S9U898"/>
<reference evidence="2 6" key="3">
    <citation type="submission" date="2020-05" db="EMBL/GenBank/DDBJ databases">
        <title>The draft genome of Cronobacter sakazakii strain 145005.</title>
        <authorList>
            <person name="Yang J."/>
            <person name="Liu L."/>
            <person name="Feng Y."/>
            <person name="Zong Z."/>
        </authorList>
    </citation>
    <scope>NUCLEOTIDE SEQUENCE [LARGE SCALE GENOMIC DNA]</scope>
    <source>
        <strain evidence="2 6">145005</strain>
    </source>
</reference>
<dbReference type="InterPro" id="IPR021285">
    <property type="entry name" value="Tscrpt_reg_HycA"/>
</dbReference>
<reference evidence="1 5" key="2">
    <citation type="submission" date="2019-09" db="EMBL/GenBank/DDBJ databases">
        <title>Prevalence, distribution, and phylogeny of type two toxin-antitoxin genes possessed by Cronobacter species where C. sakazakii homologs follow sequence type lineages.</title>
        <authorList>
            <person name="Finkelstein S."/>
            <person name="Negrete F."/>
            <person name="Jang H."/>
            <person name="Gopinath G.R."/>
            <person name="Tall B.D."/>
        </authorList>
    </citation>
    <scope>NUCLEOTIDE SEQUENCE [LARGE SCALE GENOMIC DNA]</scope>
    <source>
        <strain evidence="1 5">MOD1_Comp4</strain>
    </source>
</reference>
<dbReference type="Proteomes" id="UP000439917">
    <property type="component" value="Unassembled WGS sequence"/>
</dbReference>
<dbReference type="EMBL" id="NCTU01000005">
    <property type="protein sequence ID" value="PUW04847.1"/>
    <property type="molecule type" value="Genomic_DNA"/>
</dbReference>
<dbReference type="RefSeq" id="WP_004385378.1">
    <property type="nucleotide sequence ID" value="NZ_CABMLV010000001.1"/>
</dbReference>
<dbReference type="KEGG" id="csj:CSK29544_03362"/>
<dbReference type="EMBL" id="JABTXY010000026">
    <property type="protein sequence ID" value="NYV43945.1"/>
    <property type="molecule type" value="Genomic_DNA"/>
</dbReference>
<dbReference type="Proteomes" id="UP000244856">
    <property type="component" value="Unassembled WGS sequence"/>
</dbReference>
<dbReference type="STRING" id="28141.CSK29544_03362"/>
<dbReference type="NCBIfam" id="NF007567">
    <property type="entry name" value="PRK10198.1"/>
    <property type="match status" value="1"/>
</dbReference>
<evidence type="ECO:0000313" key="5">
    <source>
        <dbReference type="Proteomes" id="UP000439917"/>
    </source>
</evidence>
<accession>A0A2S9U898</accession>
<evidence type="ECO:0000313" key="6">
    <source>
        <dbReference type="Proteomes" id="UP000548673"/>
    </source>
</evidence>
<evidence type="ECO:0000313" key="3">
    <source>
        <dbReference type="EMBL" id="PUW04847.1"/>
    </source>
</evidence>
<dbReference type="GO" id="GO:0016829">
    <property type="term" value="F:lyase activity"/>
    <property type="evidence" value="ECO:0007669"/>
    <property type="project" value="UniProtKB-KW"/>
</dbReference>
<evidence type="ECO:0000313" key="4">
    <source>
        <dbReference type="Proteomes" id="UP000244856"/>
    </source>
</evidence>
<dbReference type="Proteomes" id="UP000548673">
    <property type="component" value="Unassembled WGS sequence"/>
</dbReference>
<gene>
    <name evidence="2" type="primary">hycA</name>
    <name evidence="3" type="ORF">B7T07_13485</name>
    <name evidence="1" type="ORF">FZI38_00565</name>
    <name evidence="2" type="ORF">HRR37_16625</name>
</gene>
<organism evidence="2 6">
    <name type="scientific">Cronobacter sakazakii</name>
    <name type="common">Enterobacter sakazakii</name>
    <dbReference type="NCBI Taxonomy" id="28141"/>
    <lineage>
        <taxon>Bacteria</taxon>
        <taxon>Pseudomonadati</taxon>
        <taxon>Pseudomonadota</taxon>
        <taxon>Gammaproteobacteria</taxon>
        <taxon>Enterobacterales</taxon>
        <taxon>Enterobacteriaceae</taxon>
        <taxon>Cronobacter</taxon>
    </lineage>
</organism>
<dbReference type="Pfam" id="PF11046">
    <property type="entry name" value="HycA_repressor"/>
    <property type="match status" value="1"/>
</dbReference>
<proteinExistence type="predicted"/>
<dbReference type="EMBL" id="WAGF01000001">
    <property type="protein sequence ID" value="KAB0882269.1"/>
    <property type="molecule type" value="Genomic_DNA"/>
</dbReference>
<name>A0A2S9U898_CROSK</name>
<evidence type="ECO:0000313" key="1">
    <source>
        <dbReference type="EMBL" id="KAB0882269.1"/>
    </source>
</evidence>
<protein>
    <submittedName>
        <fullName evidence="2">Formate hydrogenlyase regulator HycA</fullName>
    </submittedName>
    <submittedName>
        <fullName evidence="3">Transcriptional regulator</fullName>
    </submittedName>
</protein>